<protein>
    <submittedName>
        <fullName evidence="11">23S rRNA (Uracil-5-)-methyltransferase RumA</fullName>
        <ecNumber evidence="11">2.1.1.-</ecNumber>
    </submittedName>
</protein>
<dbReference type="InterPro" id="IPR010280">
    <property type="entry name" value="U5_MeTrfase_fam"/>
</dbReference>
<evidence type="ECO:0000256" key="10">
    <source>
        <dbReference type="PROSITE-ProRule" id="PRU10015"/>
    </source>
</evidence>
<gene>
    <name evidence="11" type="ORF">AALB_3159</name>
</gene>
<dbReference type="PROSITE" id="PS51687">
    <property type="entry name" value="SAM_MT_RNA_M5U"/>
    <property type="match status" value="1"/>
</dbReference>
<evidence type="ECO:0000313" key="12">
    <source>
        <dbReference type="Proteomes" id="UP000014461"/>
    </source>
</evidence>
<dbReference type="InterPro" id="IPR030390">
    <property type="entry name" value="MeTrfase_TrmA_AS"/>
</dbReference>
<organism evidence="11 12">
    <name type="scientific">Agarivorans albus MKT 106</name>
    <dbReference type="NCBI Taxonomy" id="1331007"/>
    <lineage>
        <taxon>Bacteria</taxon>
        <taxon>Pseudomonadati</taxon>
        <taxon>Pseudomonadota</taxon>
        <taxon>Gammaproteobacteria</taxon>
        <taxon>Alteromonadales</taxon>
        <taxon>Alteromonadaceae</taxon>
        <taxon>Agarivorans</taxon>
    </lineage>
</organism>
<feature type="binding site" evidence="9">
    <location>
        <position position="368"/>
    </location>
    <ligand>
        <name>S-adenosyl-L-methionine</name>
        <dbReference type="ChEBI" id="CHEBI:59789"/>
    </ligand>
</feature>
<dbReference type="EMBL" id="BARX01000023">
    <property type="protein sequence ID" value="GAD03079.1"/>
    <property type="molecule type" value="Genomic_DNA"/>
</dbReference>
<dbReference type="CDD" id="cd02440">
    <property type="entry name" value="AdoMet_MTases"/>
    <property type="match status" value="1"/>
</dbReference>
<accession>R9PNZ5</accession>
<keyword evidence="2" id="KW-0698">rRNA processing</keyword>
<evidence type="ECO:0000256" key="9">
    <source>
        <dbReference type="PROSITE-ProRule" id="PRU01024"/>
    </source>
</evidence>
<dbReference type="Proteomes" id="UP000014461">
    <property type="component" value="Unassembled WGS sequence"/>
</dbReference>
<dbReference type="GO" id="GO:0070475">
    <property type="term" value="P:rRNA base methylation"/>
    <property type="evidence" value="ECO:0007669"/>
    <property type="project" value="TreeGrafter"/>
</dbReference>
<feature type="active site" description="Nucleophile" evidence="9">
    <location>
        <position position="394"/>
    </location>
</feature>
<name>R9PNZ5_AGAAL</name>
<comment type="similarity">
    <text evidence="9">Belongs to the class I-like SAM-binding methyltransferase superfamily. RNA M5U methyltransferase family.</text>
</comment>
<evidence type="ECO:0000256" key="8">
    <source>
        <dbReference type="ARBA" id="ARBA00059995"/>
    </source>
</evidence>
<dbReference type="GO" id="GO:0051539">
    <property type="term" value="F:4 iron, 4 sulfur cluster binding"/>
    <property type="evidence" value="ECO:0007669"/>
    <property type="project" value="UniProtKB-KW"/>
</dbReference>
<reference evidence="11" key="1">
    <citation type="journal article" date="2013" name="Genome Announc.">
        <title>Draft Genome Sequence of Agarivorans albus Strain MKT 106T, an Agarolytic Marine Bacterium.</title>
        <authorList>
            <person name="Yasuike M."/>
            <person name="Nakamura Y."/>
            <person name="Kai W."/>
            <person name="Fujiwara A."/>
            <person name="Fukui Y."/>
            <person name="Satomi M."/>
            <person name="Sano M."/>
        </authorList>
    </citation>
    <scope>NUCLEOTIDE SEQUENCE [LARGE SCALE GENOMIC DNA]</scope>
</reference>
<dbReference type="EC" id="2.1.1.-" evidence="11"/>
<dbReference type="InterPro" id="IPR029063">
    <property type="entry name" value="SAM-dependent_MTases_sf"/>
</dbReference>
<evidence type="ECO:0000256" key="5">
    <source>
        <dbReference type="ARBA" id="ARBA00022691"/>
    </source>
</evidence>
<keyword evidence="12" id="KW-1185">Reference proteome</keyword>
<keyword evidence="6" id="KW-0411">Iron-sulfur</keyword>
<dbReference type="AlphaFoldDB" id="R9PNZ5"/>
<evidence type="ECO:0000256" key="3">
    <source>
        <dbReference type="ARBA" id="ARBA00022603"/>
    </source>
</evidence>
<keyword evidence="1" id="KW-0004">4Fe-4S</keyword>
<feature type="binding site" evidence="9">
    <location>
        <position position="299"/>
    </location>
    <ligand>
        <name>S-adenosyl-L-methionine</name>
        <dbReference type="ChEBI" id="CHEBI:59789"/>
    </ligand>
</feature>
<proteinExistence type="inferred from homology"/>
<dbReference type="Gene3D" id="2.40.50.140">
    <property type="entry name" value="Nucleic acid-binding proteins"/>
    <property type="match status" value="1"/>
</dbReference>
<evidence type="ECO:0000256" key="4">
    <source>
        <dbReference type="ARBA" id="ARBA00022679"/>
    </source>
</evidence>
<dbReference type="STRING" id="1331007.AALB_3159"/>
<comment type="catalytic activity">
    <reaction evidence="7">
        <text>uridine(1939) in 23S rRNA + S-adenosyl-L-methionine = 5-methyluridine(1939) in 23S rRNA + S-adenosyl-L-homocysteine + H(+)</text>
        <dbReference type="Rhea" id="RHEA:42908"/>
        <dbReference type="Rhea" id="RHEA-COMP:10278"/>
        <dbReference type="Rhea" id="RHEA-COMP:10279"/>
        <dbReference type="ChEBI" id="CHEBI:15378"/>
        <dbReference type="ChEBI" id="CHEBI:57856"/>
        <dbReference type="ChEBI" id="CHEBI:59789"/>
        <dbReference type="ChEBI" id="CHEBI:65315"/>
        <dbReference type="ChEBI" id="CHEBI:74447"/>
        <dbReference type="EC" id="2.1.1.190"/>
    </reaction>
</comment>
<dbReference type="Gene3D" id="2.40.50.1070">
    <property type="match status" value="1"/>
</dbReference>
<dbReference type="Gene3D" id="3.40.50.150">
    <property type="entry name" value="Vaccinia Virus protein VP39"/>
    <property type="match status" value="1"/>
</dbReference>
<dbReference type="SUPFAM" id="SSF53335">
    <property type="entry name" value="S-adenosyl-L-methionine-dependent methyltransferases"/>
    <property type="match status" value="1"/>
</dbReference>
<dbReference type="Pfam" id="PF05958">
    <property type="entry name" value="tRNA_U5-meth_tr"/>
    <property type="match status" value="1"/>
</dbReference>
<keyword evidence="5 9" id="KW-0949">S-adenosyl-L-methionine</keyword>
<keyword evidence="3 9" id="KW-0489">Methyltransferase</keyword>
<keyword evidence="1" id="KW-0479">Metal-binding</keyword>
<evidence type="ECO:0000256" key="2">
    <source>
        <dbReference type="ARBA" id="ARBA00022552"/>
    </source>
</evidence>
<sequence>MAQFFKAKAKSTSIKAIRDAQVLALDHHLNGVVKHQGKTYFVDEVLPGERVDVLPSAKSGPAKLLKRLNDAPQRIEPACQFYQQCGGCRAQYLSAQAQRDYKQRAVAELISRQSGYQDLPEFEILSGDDWHYRRATRLSTWFDKQRGWQLGFRKKSSKDIVAISECIVLKPQLSALLVPLQQLLKTWPKSINLGHIELINCQPRIVCRIRVRNQPSDKIAAQLRSFAQQYSIALVIATDEQSSYLLGEQAYYDLAEQDLRLAFTPGDFIQVNEAMNQALVSQALEWLQPCAEDQILDLYAGIGNFSLALAQKAQQVIAVEGVAAMTKQVLANAEANGLSNVSAFSGDLEQVETAKAWQKTKVNKVLLDPARAGAKLAISQVAKLSPSTVVYVSCNPATLARDAKVLKQAGYRLSKLALVDMFAHTEHVETMALFER</sequence>
<dbReference type="NCBIfam" id="TIGR00479">
    <property type="entry name" value="rumA"/>
    <property type="match status" value="1"/>
</dbReference>
<feature type="active site" evidence="10">
    <location>
        <position position="394"/>
    </location>
</feature>
<evidence type="ECO:0000313" key="11">
    <source>
        <dbReference type="EMBL" id="GAD03079.1"/>
    </source>
</evidence>
<keyword evidence="1" id="KW-0408">Iron</keyword>
<evidence type="ECO:0000256" key="6">
    <source>
        <dbReference type="ARBA" id="ARBA00023014"/>
    </source>
</evidence>
<dbReference type="NCBIfam" id="NF009639">
    <property type="entry name" value="PRK13168.1"/>
    <property type="match status" value="1"/>
</dbReference>
<evidence type="ECO:0000256" key="7">
    <source>
        <dbReference type="ARBA" id="ARBA00052756"/>
    </source>
</evidence>
<dbReference type="OrthoDB" id="9804590at2"/>
<feature type="binding site" evidence="9">
    <location>
        <position position="270"/>
    </location>
    <ligand>
        <name>S-adenosyl-L-methionine</name>
        <dbReference type="ChEBI" id="CHEBI:59789"/>
    </ligand>
</feature>
<dbReference type="PROSITE" id="PS01230">
    <property type="entry name" value="TRMA_1"/>
    <property type="match status" value="1"/>
</dbReference>
<comment type="function">
    <text evidence="8">Catalyzes the formation of 5-methyl-uridine at position 1939 (m5U1939) in 23S rRNA.</text>
</comment>
<dbReference type="PANTHER" id="PTHR11061">
    <property type="entry name" value="RNA M5U METHYLTRANSFERASE"/>
    <property type="match status" value="1"/>
</dbReference>
<dbReference type="GO" id="GO:0070041">
    <property type="term" value="F:rRNA (uridine-C5-)-methyltransferase activity"/>
    <property type="evidence" value="ECO:0007669"/>
    <property type="project" value="TreeGrafter"/>
</dbReference>
<keyword evidence="4 9" id="KW-0808">Transferase</keyword>
<dbReference type="PANTHER" id="PTHR11061:SF49">
    <property type="entry name" value="23S RRNA (URACIL(1939)-C(5))-METHYLTRANSFERASE RLMD"/>
    <property type="match status" value="1"/>
</dbReference>
<dbReference type="InterPro" id="IPR012340">
    <property type="entry name" value="NA-bd_OB-fold"/>
</dbReference>
<comment type="caution">
    <text evidence="11">The sequence shown here is derived from an EMBL/GenBank/DDBJ whole genome shotgun (WGS) entry which is preliminary data.</text>
</comment>
<feature type="binding site" evidence="9">
    <location>
        <position position="320"/>
    </location>
    <ligand>
        <name>S-adenosyl-L-methionine</name>
        <dbReference type="ChEBI" id="CHEBI:59789"/>
    </ligand>
</feature>
<dbReference type="RefSeq" id="WP_016402846.1">
    <property type="nucleotide sequence ID" value="NZ_BARX01000023.1"/>
</dbReference>
<evidence type="ECO:0000256" key="1">
    <source>
        <dbReference type="ARBA" id="ARBA00022485"/>
    </source>
</evidence>
<dbReference type="FunFam" id="3.40.50.150:FF:000009">
    <property type="entry name" value="23S rRNA (Uracil(1939)-C(5))-methyltransferase RlmD"/>
    <property type="match status" value="1"/>
</dbReference>